<dbReference type="InterPro" id="IPR006612">
    <property type="entry name" value="THAP_Znf"/>
</dbReference>
<dbReference type="Gene3D" id="6.20.210.20">
    <property type="entry name" value="THAP domain"/>
    <property type="match status" value="1"/>
</dbReference>
<feature type="signal peptide" evidence="12">
    <location>
        <begin position="1"/>
        <end position="16"/>
    </location>
</feature>
<evidence type="ECO:0000256" key="10">
    <source>
        <dbReference type="PROSITE-ProRule" id="PRU00042"/>
    </source>
</evidence>
<keyword evidence="7 11" id="KW-0238">DNA-binding</keyword>
<evidence type="ECO:0000256" key="2">
    <source>
        <dbReference type="ARBA" id="ARBA00022723"/>
    </source>
</evidence>
<evidence type="ECO:0000256" key="8">
    <source>
        <dbReference type="ARBA" id="ARBA00023163"/>
    </source>
</evidence>
<dbReference type="InterPro" id="IPR038441">
    <property type="entry name" value="THAP_Znf_sf"/>
</dbReference>
<accession>A0ABQ9Z7L3</accession>
<organism evidence="15 16">
    <name type="scientific">Daphnia magna</name>
    <dbReference type="NCBI Taxonomy" id="35525"/>
    <lineage>
        <taxon>Eukaryota</taxon>
        <taxon>Metazoa</taxon>
        <taxon>Ecdysozoa</taxon>
        <taxon>Arthropoda</taxon>
        <taxon>Crustacea</taxon>
        <taxon>Branchiopoda</taxon>
        <taxon>Diplostraca</taxon>
        <taxon>Cladocera</taxon>
        <taxon>Anomopoda</taxon>
        <taxon>Daphniidae</taxon>
        <taxon>Daphnia</taxon>
    </lineage>
</organism>
<feature type="domain" description="THAP-type" evidence="14">
    <location>
        <begin position="8"/>
        <end position="100"/>
    </location>
</feature>
<reference evidence="15 16" key="1">
    <citation type="journal article" date="2023" name="Nucleic Acids Res.">
        <title>The hologenome of Daphnia magna reveals possible DNA methylation and microbiome-mediated evolution of the host genome.</title>
        <authorList>
            <person name="Chaturvedi A."/>
            <person name="Li X."/>
            <person name="Dhandapani V."/>
            <person name="Marshall H."/>
            <person name="Kissane S."/>
            <person name="Cuenca-Cambronero M."/>
            <person name="Asole G."/>
            <person name="Calvet F."/>
            <person name="Ruiz-Romero M."/>
            <person name="Marangio P."/>
            <person name="Guigo R."/>
            <person name="Rago D."/>
            <person name="Mirbahai L."/>
            <person name="Eastwood N."/>
            <person name="Colbourne J.K."/>
            <person name="Zhou J."/>
            <person name="Mallon E."/>
            <person name="Orsini L."/>
        </authorList>
    </citation>
    <scope>NUCLEOTIDE SEQUENCE [LARGE SCALE GENOMIC DNA]</scope>
    <source>
        <strain evidence="15">LRV0_1</strain>
    </source>
</reference>
<evidence type="ECO:0000313" key="16">
    <source>
        <dbReference type="Proteomes" id="UP001234178"/>
    </source>
</evidence>
<dbReference type="SUPFAM" id="SSF57667">
    <property type="entry name" value="beta-beta-alpha zinc fingers"/>
    <property type="match status" value="5"/>
</dbReference>
<proteinExistence type="predicted"/>
<comment type="caution">
    <text evidence="15">The sequence shown here is derived from an EMBL/GenBank/DDBJ whole genome shotgun (WGS) entry which is preliminary data.</text>
</comment>
<evidence type="ECO:0000313" key="15">
    <source>
        <dbReference type="EMBL" id="KAK4008881.1"/>
    </source>
</evidence>
<sequence>MISVLCMMVVTCYVEGCNSGYESYEKIYFFKPKDGKVLSEWQKLIGKQNAKLKKHHSVCHKHFEDADIMKQKIYDGKDGPIVMYDFCRWRLTDGALPKLRTGKPVQNSLPVPNGEELNVLCEIRNAVQPDYHTLDTYRIPEKQTINPKEICLPVSWFWQEGSSVEEEFLCSKFKWLNENKFEYTKTIIINQNSRTIRYFVRGQQVSHENLKSQFESLEELAACVKTFDDAQDNVNPKFSNTTSNNIEKSICAAIDRQNIVQPVVEKNIQKRPSNPSKKTDGNMRHQSPVKLKLPIQHANQNVSGKDGDPKFTSMPTDHTYGIATDKPVTPVKLSCENLRERNSSVAEMIIPSDDWSVRPADDRAAFTLQYPHEFFSTCVSKSKELEQMLLKHPSSDEYENSTYSLVSYHLETWCLGVYSPFKFDGATSTGIVKHKARLSKVRNGKTIAKDGIDLHKPSFLVAQPVHSYRRSKALRPSVSKQTRKSALQMDKIENMKSHKEKIHVTLNGELSVPLTLSDLFCEDSNSNGERSSSKENAKKKLRDFSAKLYKSKNIARSILMAAKEFGMKKREFDVSDETKRPLITKKAGPQTQCNQCGKMILVARMKFHLKVHSGVKSHLCELCGRAFVLRNSLNSHLRFHHRGQARPKHFKCSTCGFPCRAKHHLEVHERIHTNERPFDCKYCDKKFREKGTLIRHIRTHTGEKPYACNICGTSYAARQTYVSHYRSKHENKEPGTERLSRLLTYERHRSTHTGVAAAIPCRLFGCDFTYSDLGQLRNHMLAEHPEKAYVCNECKKIFLTKMNLTLHQSVHDPSRGFQCSYCPVRVTAKESLVAHEKLHTRETPHECSFCEMRFHSTRIFLLILPLYGGIVIGAKRREQQRLQEIVKTCGFETITKFLKEDLPQAHVVPKEENFSIAVSRNEEVLKKCDWWELPEGLMCASCLNQVPNVFSTRTFDKRVCKACYRGNFPQTSQALEAKLSMVRYPPFSTKGVNHVAFVGRQSRGHFLTEKSFDGLKSFAREWSDFPFRSTKIQNWVGCFGARGSGLATYSAMHEKLDKNPNGNTFIPMSELVIRLCAFHRPGCDHVTIVFYNFNSFSVKSQNLMAILSDFEKANVTLKDVSFMSYGNLTNCKGTVFAPFVVAGDEMSRIVKERQLTDWISSMKLACSARMFPLSSGRNKAAFDNEDDEDAQ</sequence>
<keyword evidence="2" id="KW-0479">Metal-binding</keyword>
<name>A0ABQ9Z7L3_9CRUS</name>
<feature type="domain" description="C2H2-type" evidence="13">
    <location>
        <begin position="789"/>
        <end position="816"/>
    </location>
</feature>
<comment type="subcellular location">
    <subcellularLocation>
        <location evidence="1">Nucleus</location>
    </subcellularLocation>
</comment>
<evidence type="ECO:0000256" key="12">
    <source>
        <dbReference type="SAM" id="SignalP"/>
    </source>
</evidence>
<dbReference type="EMBL" id="JAOYFB010000002">
    <property type="protein sequence ID" value="KAK4008881.1"/>
    <property type="molecule type" value="Genomic_DNA"/>
</dbReference>
<keyword evidence="12" id="KW-0732">Signal</keyword>
<keyword evidence="16" id="KW-1185">Reference proteome</keyword>
<feature type="domain" description="C2H2-type" evidence="13">
    <location>
        <begin position="706"/>
        <end position="734"/>
    </location>
</feature>
<keyword evidence="9" id="KW-0539">Nucleus</keyword>
<feature type="domain" description="C2H2-type" evidence="13">
    <location>
        <begin position="817"/>
        <end position="844"/>
    </location>
</feature>
<dbReference type="SMART" id="SM00355">
    <property type="entry name" value="ZnF_C2H2"/>
    <property type="match status" value="8"/>
</dbReference>
<feature type="domain" description="C2H2-type" evidence="13">
    <location>
        <begin position="650"/>
        <end position="677"/>
    </location>
</feature>
<evidence type="ECO:0000256" key="7">
    <source>
        <dbReference type="ARBA" id="ARBA00023125"/>
    </source>
</evidence>
<dbReference type="Pfam" id="PF05485">
    <property type="entry name" value="THAP"/>
    <property type="match status" value="1"/>
</dbReference>
<dbReference type="PANTHER" id="PTHR24399">
    <property type="entry name" value="ZINC FINGER AND BTB DOMAIN-CONTAINING"/>
    <property type="match status" value="1"/>
</dbReference>
<feature type="domain" description="C2H2-type" evidence="13">
    <location>
        <begin position="618"/>
        <end position="646"/>
    </location>
</feature>
<evidence type="ECO:0000259" key="13">
    <source>
        <dbReference type="PROSITE" id="PS50157"/>
    </source>
</evidence>
<dbReference type="PANTHER" id="PTHR24399:SF23">
    <property type="entry name" value="C2H2-TYPE DOMAIN-CONTAINING PROTEIN"/>
    <property type="match status" value="1"/>
</dbReference>
<evidence type="ECO:0008006" key="17">
    <source>
        <dbReference type="Google" id="ProtNLM"/>
    </source>
</evidence>
<dbReference type="InterPro" id="IPR036236">
    <property type="entry name" value="Znf_C2H2_sf"/>
</dbReference>
<evidence type="ECO:0000256" key="4">
    <source>
        <dbReference type="ARBA" id="ARBA00022771"/>
    </source>
</evidence>
<evidence type="ECO:0000256" key="6">
    <source>
        <dbReference type="ARBA" id="ARBA00023015"/>
    </source>
</evidence>
<dbReference type="Gene3D" id="3.30.160.60">
    <property type="entry name" value="Classic Zinc Finger"/>
    <property type="match status" value="6"/>
</dbReference>
<feature type="chain" id="PRO_5046538692" description="Zinc finger protein" evidence="12">
    <location>
        <begin position="17"/>
        <end position="1191"/>
    </location>
</feature>
<dbReference type="PROSITE" id="PS00028">
    <property type="entry name" value="ZINC_FINGER_C2H2_1"/>
    <property type="match status" value="6"/>
</dbReference>
<dbReference type="PROSITE" id="PS50950">
    <property type="entry name" value="ZF_THAP"/>
    <property type="match status" value="1"/>
</dbReference>
<evidence type="ECO:0000256" key="11">
    <source>
        <dbReference type="PROSITE-ProRule" id="PRU00309"/>
    </source>
</evidence>
<dbReference type="InterPro" id="IPR013087">
    <property type="entry name" value="Znf_C2H2_type"/>
</dbReference>
<dbReference type="Pfam" id="PF00096">
    <property type="entry name" value="zf-C2H2"/>
    <property type="match status" value="2"/>
</dbReference>
<evidence type="ECO:0000256" key="3">
    <source>
        <dbReference type="ARBA" id="ARBA00022737"/>
    </source>
</evidence>
<evidence type="ECO:0000256" key="5">
    <source>
        <dbReference type="ARBA" id="ARBA00022833"/>
    </source>
</evidence>
<feature type="domain" description="C2H2-type" evidence="13">
    <location>
        <begin position="678"/>
        <end position="705"/>
    </location>
</feature>
<keyword evidence="4 10" id="KW-0863">Zinc-finger</keyword>
<keyword evidence="3" id="KW-0677">Repeat</keyword>
<evidence type="ECO:0000256" key="1">
    <source>
        <dbReference type="ARBA" id="ARBA00004123"/>
    </source>
</evidence>
<dbReference type="Proteomes" id="UP001234178">
    <property type="component" value="Unassembled WGS sequence"/>
</dbReference>
<keyword evidence="8" id="KW-0804">Transcription</keyword>
<protein>
    <recommendedName>
        <fullName evidence="17">Zinc finger protein</fullName>
    </recommendedName>
</protein>
<gene>
    <name evidence="15" type="ORF">OUZ56_014004</name>
</gene>
<evidence type="ECO:0000259" key="14">
    <source>
        <dbReference type="PROSITE" id="PS50950"/>
    </source>
</evidence>
<dbReference type="PROSITE" id="PS50157">
    <property type="entry name" value="ZINC_FINGER_C2H2_2"/>
    <property type="match status" value="6"/>
</dbReference>
<evidence type="ECO:0000256" key="9">
    <source>
        <dbReference type="ARBA" id="ARBA00023242"/>
    </source>
</evidence>
<dbReference type="SUPFAM" id="SSF57716">
    <property type="entry name" value="Glucocorticoid receptor-like (DNA-binding domain)"/>
    <property type="match status" value="1"/>
</dbReference>
<keyword evidence="6" id="KW-0805">Transcription regulation</keyword>
<keyword evidence="5" id="KW-0862">Zinc</keyword>